<accession>B4JS75</accession>
<dbReference type="EMBL" id="CH916373">
    <property type="protein sequence ID" value="EDV94615.1"/>
    <property type="molecule type" value="Genomic_DNA"/>
</dbReference>
<dbReference type="AlphaFoldDB" id="B4JS75"/>
<feature type="region of interest" description="Disordered" evidence="1">
    <location>
        <begin position="28"/>
        <end position="60"/>
    </location>
</feature>
<dbReference type="KEGG" id="dgr:6567298"/>
<evidence type="ECO:0000313" key="4">
    <source>
        <dbReference type="Proteomes" id="UP000001070"/>
    </source>
</evidence>
<dbReference type="OMA" id="CTSWVSA"/>
<keyword evidence="2" id="KW-0732">Signal</keyword>
<feature type="chain" id="PRO_5002812887" evidence="2">
    <location>
        <begin position="25"/>
        <end position="72"/>
    </location>
</feature>
<evidence type="ECO:0000256" key="2">
    <source>
        <dbReference type="SAM" id="SignalP"/>
    </source>
</evidence>
<dbReference type="Proteomes" id="UP000001070">
    <property type="component" value="Unassembled WGS sequence"/>
</dbReference>
<evidence type="ECO:0000256" key="1">
    <source>
        <dbReference type="SAM" id="MobiDB-lite"/>
    </source>
</evidence>
<evidence type="ECO:0000313" key="3">
    <source>
        <dbReference type="EMBL" id="EDV94615.1"/>
    </source>
</evidence>
<name>B4JS75_DROGR</name>
<keyword evidence="4" id="KW-1185">Reference proteome</keyword>
<organism evidence="4">
    <name type="scientific">Drosophila grimshawi</name>
    <name type="common">Hawaiian fruit fly</name>
    <name type="synonym">Idiomyia grimshawi</name>
    <dbReference type="NCBI Taxonomy" id="7222"/>
    <lineage>
        <taxon>Eukaryota</taxon>
        <taxon>Metazoa</taxon>
        <taxon>Ecdysozoa</taxon>
        <taxon>Arthropoda</taxon>
        <taxon>Hexapoda</taxon>
        <taxon>Insecta</taxon>
        <taxon>Pterygota</taxon>
        <taxon>Neoptera</taxon>
        <taxon>Endopterygota</taxon>
        <taxon>Diptera</taxon>
        <taxon>Brachycera</taxon>
        <taxon>Muscomorpha</taxon>
        <taxon>Ephydroidea</taxon>
        <taxon>Drosophilidae</taxon>
        <taxon>Drosophila</taxon>
        <taxon>Hawaiian Drosophila</taxon>
    </lineage>
</organism>
<sequence length="72" mass="7263">MKLLHLLLSLCLAILLCTAPLIQAQTAPTVQAAPPTPPNGPGGSDGSPPPPPTMDTTVFLPDISTTVDGYAG</sequence>
<dbReference type="HOGENOM" id="CLU_199277_0_0_1"/>
<proteinExistence type="predicted"/>
<dbReference type="InParanoid" id="B4JS75"/>
<feature type="signal peptide" evidence="2">
    <location>
        <begin position="1"/>
        <end position="24"/>
    </location>
</feature>
<reference evidence="3 4" key="1">
    <citation type="journal article" date="2007" name="Nature">
        <title>Evolution of genes and genomes on the Drosophila phylogeny.</title>
        <authorList>
            <consortium name="Drosophila 12 Genomes Consortium"/>
            <person name="Clark A.G."/>
            <person name="Eisen M.B."/>
            <person name="Smith D.R."/>
            <person name="Bergman C.M."/>
            <person name="Oliver B."/>
            <person name="Markow T.A."/>
            <person name="Kaufman T.C."/>
            <person name="Kellis M."/>
            <person name="Gelbart W."/>
            <person name="Iyer V.N."/>
            <person name="Pollard D.A."/>
            <person name="Sackton T.B."/>
            <person name="Larracuente A.M."/>
            <person name="Singh N.D."/>
            <person name="Abad J.P."/>
            <person name="Abt D.N."/>
            <person name="Adryan B."/>
            <person name="Aguade M."/>
            <person name="Akashi H."/>
            <person name="Anderson W.W."/>
            <person name="Aquadro C.F."/>
            <person name="Ardell D.H."/>
            <person name="Arguello R."/>
            <person name="Artieri C.G."/>
            <person name="Barbash D.A."/>
            <person name="Barker D."/>
            <person name="Barsanti P."/>
            <person name="Batterham P."/>
            <person name="Batzoglou S."/>
            <person name="Begun D."/>
            <person name="Bhutkar A."/>
            <person name="Blanco E."/>
            <person name="Bosak S.A."/>
            <person name="Bradley R.K."/>
            <person name="Brand A.D."/>
            <person name="Brent M.R."/>
            <person name="Brooks A.N."/>
            <person name="Brown R.H."/>
            <person name="Butlin R.K."/>
            <person name="Caggese C."/>
            <person name="Calvi B.R."/>
            <person name="Bernardo de Carvalho A."/>
            <person name="Caspi A."/>
            <person name="Castrezana S."/>
            <person name="Celniker S.E."/>
            <person name="Chang J.L."/>
            <person name="Chapple C."/>
            <person name="Chatterji S."/>
            <person name="Chinwalla A."/>
            <person name="Civetta A."/>
            <person name="Clifton S.W."/>
            <person name="Comeron J.M."/>
            <person name="Costello J.C."/>
            <person name="Coyne J.A."/>
            <person name="Daub J."/>
            <person name="David R.G."/>
            <person name="Delcher A.L."/>
            <person name="Delehaunty K."/>
            <person name="Do C.B."/>
            <person name="Ebling H."/>
            <person name="Edwards K."/>
            <person name="Eickbush T."/>
            <person name="Evans J.D."/>
            <person name="Filipski A."/>
            <person name="Findeiss S."/>
            <person name="Freyhult E."/>
            <person name="Fulton L."/>
            <person name="Fulton R."/>
            <person name="Garcia A.C."/>
            <person name="Gardiner A."/>
            <person name="Garfield D.A."/>
            <person name="Garvin B.E."/>
            <person name="Gibson G."/>
            <person name="Gilbert D."/>
            <person name="Gnerre S."/>
            <person name="Godfrey J."/>
            <person name="Good R."/>
            <person name="Gotea V."/>
            <person name="Gravely B."/>
            <person name="Greenberg A.J."/>
            <person name="Griffiths-Jones S."/>
            <person name="Gross S."/>
            <person name="Guigo R."/>
            <person name="Gustafson E.A."/>
            <person name="Haerty W."/>
            <person name="Hahn M.W."/>
            <person name="Halligan D.L."/>
            <person name="Halpern A.L."/>
            <person name="Halter G.M."/>
            <person name="Han M.V."/>
            <person name="Heger A."/>
            <person name="Hillier L."/>
            <person name="Hinrichs A.S."/>
            <person name="Holmes I."/>
            <person name="Hoskins R.A."/>
            <person name="Hubisz M.J."/>
            <person name="Hultmark D."/>
            <person name="Huntley M.A."/>
            <person name="Jaffe D.B."/>
            <person name="Jagadeeshan S."/>
            <person name="Jeck W.R."/>
            <person name="Johnson J."/>
            <person name="Jones C.D."/>
            <person name="Jordan W.C."/>
            <person name="Karpen G.H."/>
            <person name="Kataoka E."/>
            <person name="Keightley P.D."/>
            <person name="Kheradpour P."/>
            <person name="Kirkness E.F."/>
            <person name="Koerich L.B."/>
            <person name="Kristiansen K."/>
            <person name="Kudrna D."/>
            <person name="Kulathinal R.J."/>
            <person name="Kumar S."/>
            <person name="Kwok R."/>
            <person name="Lander E."/>
            <person name="Langley C.H."/>
            <person name="Lapoint R."/>
            <person name="Lazzaro B.P."/>
            <person name="Lee S.J."/>
            <person name="Levesque L."/>
            <person name="Li R."/>
            <person name="Lin C.F."/>
            <person name="Lin M.F."/>
            <person name="Lindblad-Toh K."/>
            <person name="Llopart A."/>
            <person name="Long M."/>
            <person name="Low L."/>
            <person name="Lozovsky E."/>
            <person name="Lu J."/>
            <person name="Luo M."/>
            <person name="Machado C.A."/>
            <person name="Makalowski W."/>
            <person name="Marzo M."/>
            <person name="Matsuda M."/>
            <person name="Matzkin L."/>
            <person name="McAllister B."/>
            <person name="McBride C.S."/>
            <person name="McKernan B."/>
            <person name="McKernan K."/>
            <person name="Mendez-Lago M."/>
            <person name="Minx P."/>
            <person name="Mollenhauer M.U."/>
            <person name="Montooth K."/>
            <person name="Mount S.M."/>
            <person name="Mu X."/>
            <person name="Myers E."/>
            <person name="Negre B."/>
            <person name="Newfeld S."/>
            <person name="Nielsen R."/>
            <person name="Noor M.A."/>
            <person name="O'Grady P."/>
            <person name="Pachter L."/>
            <person name="Papaceit M."/>
            <person name="Parisi M.J."/>
            <person name="Parisi M."/>
            <person name="Parts L."/>
            <person name="Pedersen J.S."/>
            <person name="Pesole G."/>
            <person name="Phillippy A.M."/>
            <person name="Ponting C.P."/>
            <person name="Pop M."/>
            <person name="Porcelli D."/>
            <person name="Powell J.R."/>
            <person name="Prohaska S."/>
            <person name="Pruitt K."/>
            <person name="Puig M."/>
            <person name="Quesneville H."/>
            <person name="Ram K.R."/>
            <person name="Rand D."/>
            <person name="Rasmussen M.D."/>
            <person name="Reed L.K."/>
            <person name="Reenan R."/>
            <person name="Reily A."/>
            <person name="Remington K.A."/>
            <person name="Rieger T.T."/>
            <person name="Ritchie M.G."/>
            <person name="Robin C."/>
            <person name="Rogers Y.H."/>
            <person name="Rohde C."/>
            <person name="Rozas J."/>
            <person name="Rubenfield M.J."/>
            <person name="Ruiz A."/>
            <person name="Russo S."/>
            <person name="Salzberg S.L."/>
            <person name="Sanchez-Gracia A."/>
            <person name="Saranga D.J."/>
            <person name="Sato H."/>
            <person name="Schaeffer S.W."/>
            <person name="Schatz M.C."/>
            <person name="Schlenke T."/>
            <person name="Schwartz R."/>
            <person name="Segarra C."/>
            <person name="Singh R.S."/>
            <person name="Sirot L."/>
            <person name="Sirota M."/>
            <person name="Sisneros N.B."/>
            <person name="Smith C.D."/>
            <person name="Smith T.F."/>
            <person name="Spieth J."/>
            <person name="Stage D.E."/>
            <person name="Stark A."/>
            <person name="Stephan W."/>
            <person name="Strausberg R.L."/>
            <person name="Strempel S."/>
            <person name="Sturgill D."/>
            <person name="Sutton G."/>
            <person name="Sutton G.G."/>
            <person name="Tao W."/>
            <person name="Teichmann S."/>
            <person name="Tobari Y.N."/>
            <person name="Tomimura Y."/>
            <person name="Tsolas J.M."/>
            <person name="Valente V.L."/>
            <person name="Venter E."/>
            <person name="Venter J.C."/>
            <person name="Vicario S."/>
            <person name="Vieira F.G."/>
            <person name="Vilella A.J."/>
            <person name="Villasante A."/>
            <person name="Walenz B."/>
            <person name="Wang J."/>
            <person name="Wasserman M."/>
            <person name="Watts T."/>
            <person name="Wilson D."/>
            <person name="Wilson R.K."/>
            <person name="Wing R.A."/>
            <person name="Wolfner M.F."/>
            <person name="Wong A."/>
            <person name="Wong G.K."/>
            <person name="Wu C.I."/>
            <person name="Wu G."/>
            <person name="Yamamoto D."/>
            <person name="Yang H.P."/>
            <person name="Yang S.P."/>
            <person name="Yorke J.A."/>
            <person name="Yoshida K."/>
            <person name="Zdobnov E."/>
            <person name="Zhang P."/>
            <person name="Zhang Y."/>
            <person name="Zimin A.V."/>
            <person name="Baldwin J."/>
            <person name="Abdouelleil A."/>
            <person name="Abdulkadir J."/>
            <person name="Abebe A."/>
            <person name="Abera B."/>
            <person name="Abreu J."/>
            <person name="Acer S.C."/>
            <person name="Aftuck L."/>
            <person name="Alexander A."/>
            <person name="An P."/>
            <person name="Anderson E."/>
            <person name="Anderson S."/>
            <person name="Arachi H."/>
            <person name="Azer M."/>
            <person name="Bachantsang P."/>
            <person name="Barry A."/>
            <person name="Bayul T."/>
            <person name="Berlin A."/>
            <person name="Bessette D."/>
            <person name="Bloom T."/>
            <person name="Blye J."/>
            <person name="Boguslavskiy L."/>
            <person name="Bonnet C."/>
            <person name="Boukhgalter B."/>
            <person name="Bourzgui I."/>
            <person name="Brown A."/>
            <person name="Cahill P."/>
            <person name="Channer S."/>
            <person name="Cheshatsang Y."/>
            <person name="Chuda L."/>
            <person name="Citroen M."/>
            <person name="Collymore A."/>
            <person name="Cooke P."/>
            <person name="Costello M."/>
            <person name="D'Aco K."/>
            <person name="Daza R."/>
            <person name="De Haan G."/>
            <person name="DeGray S."/>
            <person name="DeMaso C."/>
            <person name="Dhargay N."/>
            <person name="Dooley K."/>
            <person name="Dooley E."/>
            <person name="Doricent M."/>
            <person name="Dorje P."/>
            <person name="Dorjee K."/>
            <person name="Dupes A."/>
            <person name="Elong R."/>
            <person name="Falk J."/>
            <person name="Farina A."/>
            <person name="Faro S."/>
            <person name="Ferguson D."/>
            <person name="Fisher S."/>
            <person name="Foley C.D."/>
            <person name="Franke A."/>
            <person name="Friedrich D."/>
            <person name="Gadbois L."/>
            <person name="Gearin G."/>
            <person name="Gearin C.R."/>
            <person name="Giannoukos G."/>
            <person name="Goode T."/>
            <person name="Graham J."/>
            <person name="Grandbois E."/>
            <person name="Grewal S."/>
            <person name="Gyaltsen K."/>
            <person name="Hafez N."/>
            <person name="Hagos B."/>
            <person name="Hall J."/>
            <person name="Henson C."/>
            <person name="Hollinger A."/>
            <person name="Honan T."/>
            <person name="Huard M.D."/>
            <person name="Hughes L."/>
            <person name="Hurhula B."/>
            <person name="Husby M.E."/>
            <person name="Kamat A."/>
            <person name="Kanga B."/>
            <person name="Kashin S."/>
            <person name="Khazanovich D."/>
            <person name="Kisner P."/>
            <person name="Lance K."/>
            <person name="Lara M."/>
            <person name="Lee W."/>
            <person name="Lennon N."/>
            <person name="Letendre F."/>
            <person name="LeVine R."/>
            <person name="Lipovsky A."/>
            <person name="Liu X."/>
            <person name="Liu J."/>
            <person name="Liu S."/>
            <person name="Lokyitsang T."/>
            <person name="Lokyitsang Y."/>
            <person name="Lubonja R."/>
            <person name="Lui A."/>
            <person name="MacDonald P."/>
            <person name="Magnisalis V."/>
            <person name="Maru K."/>
            <person name="Matthews C."/>
            <person name="McCusker W."/>
            <person name="McDonough S."/>
            <person name="Mehta T."/>
            <person name="Meldrim J."/>
            <person name="Meneus L."/>
            <person name="Mihai O."/>
            <person name="Mihalev A."/>
            <person name="Mihova T."/>
            <person name="Mittelman R."/>
            <person name="Mlenga V."/>
            <person name="Montmayeur A."/>
            <person name="Mulrain L."/>
            <person name="Navidi A."/>
            <person name="Naylor J."/>
            <person name="Negash T."/>
            <person name="Nguyen T."/>
            <person name="Nguyen N."/>
            <person name="Nicol R."/>
            <person name="Norbu C."/>
            <person name="Norbu N."/>
            <person name="Novod N."/>
            <person name="O'Neill B."/>
            <person name="Osman S."/>
            <person name="Markiewicz E."/>
            <person name="Oyono O.L."/>
            <person name="Patti C."/>
            <person name="Phunkhang P."/>
            <person name="Pierre F."/>
            <person name="Priest M."/>
            <person name="Raghuraman S."/>
            <person name="Rege F."/>
            <person name="Reyes R."/>
            <person name="Rise C."/>
            <person name="Rogov P."/>
            <person name="Ross K."/>
            <person name="Ryan E."/>
            <person name="Settipalli S."/>
            <person name="Shea T."/>
            <person name="Sherpa N."/>
            <person name="Shi L."/>
            <person name="Shih D."/>
            <person name="Sparrow T."/>
            <person name="Spaulding J."/>
            <person name="Stalker J."/>
            <person name="Stange-Thomann N."/>
            <person name="Stavropoulos S."/>
            <person name="Stone C."/>
            <person name="Strader C."/>
            <person name="Tesfaye S."/>
            <person name="Thomson T."/>
            <person name="Thoulutsang Y."/>
            <person name="Thoulutsang D."/>
            <person name="Topham K."/>
            <person name="Topping I."/>
            <person name="Tsamla T."/>
            <person name="Vassiliev H."/>
            <person name="Vo A."/>
            <person name="Wangchuk T."/>
            <person name="Wangdi T."/>
            <person name="Weiand M."/>
            <person name="Wilkinson J."/>
            <person name="Wilson A."/>
            <person name="Yadav S."/>
            <person name="Young G."/>
            <person name="Yu Q."/>
            <person name="Zembek L."/>
            <person name="Zhong D."/>
            <person name="Zimmer A."/>
            <person name="Zwirko Z."/>
            <person name="Jaffe D.B."/>
            <person name="Alvarez P."/>
            <person name="Brockman W."/>
            <person name="Butler J."/>
            <person name="Chin C."/>
            <person name="Gnerre S."/>
            <person name="Grabherr M."/>
            <person name="Kleber M."/>
            <person name="Mauceli E."/>
            <person name="MacCallum I."/>
        </authorList>
    </citation>
    <scope>NUCLEOTIDE SEQUENCE [LARGE SCALE GENOMIC DNA]</scope>
    <source>
        <strain evidence="4">Tucson 15287-2541.00</strain>
    </source>
</reference>
<gene>
    <name evidence="3" type="primary">Dgri\GH18652</name>
    <name evidence="3" type="ORF">Dgri_GH18652</name>
</gene>
<protein>
    <submittedName>
        <fullName evidence="3">GH18652</fullName>
    </submittedName>
</protein>